<evidence type="ECO:0000313" key="33">
    <source>
        <dbReference type="Proteomes" id="UP000191820"/>
    </source>
</evidence>
<evidence type="ECO:0000256" key="23">
    <source>
        <dbReference type="ARBA" id="ARBA00023316"/>
    </source>
</evidence>
<evidence type="ECO:0000256" key="15">
    <source>
        <dbReference type="ARBA" id="ARBA00022801"/>
    </source>
</evidence>
<gene>
    <name evidence="32" type="ORF">SJ2017_3947</name>
</gene>
<evidence type="ECO:0000256" key="10">
    <source>
        <dbReference type="ARBA" id="ARBA00022645"/>
    </source>
</evidence>
<keyword evidence="9" id="KW-0997">Cell inner membrane</keyword>
<feature type="region of interest" description="Disordered" evidence="27">
    <location>
        <begin position="635"/>
        <end position="660"/>
    </location>
</feature>
<evidence type="ECO:0000313" key="32">
    <source>
        <dbReference type="EMBL" id="ARD24176.1"/>
    </source>
</evidence>
<evidence type="ECO:0000256" key="13">
    <source>
        <dbReference type="ARBA" id="ARBA00022679"/>
    </source>
</evidence>
<keyword evidence="11" id="KW-0645">Protease</keyword>
<keyword evidence="8" id="KW-1003">Cell membrane</keyword>
<dbReference type="EC" id="3.4.16.4" evidence="6"/>
<comment type="similarity">
    <text evidence="4">In the C-terminal section; belongs to the transpeptidase family.</text>
</comment>
<evidence type="ECO:0000256" key="26">
    <source>
        <dbReference type="ARBA" id="ARBA00049902"/>
    </source>
</evidence>
<dbReference type="PANTHER" id="PTHR32282">
    <property type="entry name" value="BINDING PROTEIN TRANSPEPTIDASE, PUTATIVE-RELATED"/>
    <property type="match status" value="1"/>
</dbReference>
<evidence type="ECO:0000256" key="9">
    <source>
        <dbReference type="ARBA" id="ARBA00022519"/>
    </source>
</evidence>
<organism evidence="32 33">
    <name type="scientific">Shewanella japonica</name>
    <dbReference type="NCBI Taxonomy" id="93973"/>
    <lineage>
        <taxon>Bacteria</taxon>
        <taxon>Pseudomonadati</taxon>
        <taxon>Pseudomonadota</taxon>
        <taxon>Gammaproteobacteria</taxon>
        <taxon>Alteromonadales</taxon>
        <taxon>Shewanellaceae</taxon>
        <taxon>Shewanella</taxon>
    </lineage>
</organism>
<dbReference type="InterPro" id="IPR001264">
    <property type="entry name" value="Glyco_trans_51"/>
</dbReference>
<evidence type="ECO:0000256" key="27">
    <source>
        <dbReference type="SAM" id="MobiDB-lite"/>
    </source>
</evidence>
<dbReference type="InterPro" id="IPR036950">
    <property type="entry name" value="PBP_transglycosylase"/>
</dbReference>
<protein>
    <recommendedName>
        <fullName evidence="7">Penicillin-binding protein 1A</fullName>
        <ecNumber evidence="25">2.4.99.28</ecNumber>
        <ecNumber evidence="6">3.4.16.4</ecNumber>
    </recommendedName>
</protein>
<feature type="compositionally biased region" description="Polar residues" evidence="27">
    <location>
        <begin position="637"/>
        <end position="660"/>
    </location>
</feature>
<keyword evidence="21" id="KW-0046">Antibiotic resistance</keyword>
<evidence type="ECO:0000256" key="18">
    <source>
        <dbReference type="ARBA" id="ARBA00022984"/>
    </source>
</evidence>
<evidence type="ECO:0000259" key="31">
    <source>
        <dbReference type="Pfam" id="PF17092"/>
    </source>
</evidence>
<comment type="catalytic activity">
    <reaction evidence="24">
        <text>Preferential cleavage: (Ac)2-L-Lys-D-Ala-|-D-Ala. Also transpeptidation of peptidyl-alanyl moieties that are N-acyl substituents of D-alanine.</text>
        <dbReference type="EC" id="3.4.16.4"/>
    </reaction>
</comment>
<dbReference type="InterPro" id="IPR050396">
    <property type="entry name" value="Glycosyltr_51/Transpeptidase"/>
</dbReference>
<dbReference type="InterPro" id="IPR001460">
    <property type="entry name" value="PCN-bd_Tpept"/>
</dbReference>
<feature type="domain" description="Penicillin-binding protein transpeptidase" evidence="29">
    <location>
        <begin position="452"/>
        <end position="625"/>
    </location>
</feature>
<feature type="transmembrane region" description="Helical" evidence="28">
    <location>
        <begin position="31"/>
        <end position="53"/>
    </location>
</feature>
<comment type="similarity">
    <text evidence="5">In the N-terminal section; belongs to the glycosyltransferase 51 family.</text>
</comment>
<dbReference type="EMBL" id="CP020472">
    <property type="protein sequence ID" value="ARD24176.1"/>
    <property type="molecule type" value="Genomic_DNA"/>
</dbReference>
<dbReference type="Pfam" id="PF00905">
    <property type="entry name" value="Transpeptidase"/>
    <property type="match status" value="1"/>
</dbReference>
<proteinExistence type="inferred from homology"/>
<sequence length="893" mass="99328">MFLLHQKPSPLYTSEHIFDFWNISVKWFKRILIAIFSLTLLGIGTIVAAYYYVLPDLPDVNSLKTVKLQTPLRIYSDDGLLISQFGEKRRVPIEYQDVPEQLINAVLDTEDARFFEHKGIDPIGIVRAAIILVTTGKKSQGASTITQQVARGFFLSREKTYIRKTKEIFLALKIEKALSKEEILTLYLNRSFLGNRAYGVGAAAQVYYGKDLEQLSLPEMAMIAGLPQAPSAANPIRNPERAKTRRNWVLSRMLEKRNITEAQYQEAINAPITARYHGAEIDLYAPYISEMAREYMVNKYGEEEAYTNGYNVYTTISSDLQLKAQSALRDNVFAYDQRHGYRGPIAELWTDAPMSTSDIITNLKSTSSVQGIMPAAVLAIEEQQATVMNARGEEITLEWNGLKWARKFITDRHQGTPPKKAEDILAVGQKVWIRNNGEYWQLSQIPQVSSATVSLEPSDGAIRTLVGGFSFTQSQYNRVTQAKRQLGSNIKPFIYSAALEKDYTLATLINNAPINKPDTRQGTAWRPKNSPDIYGGPTRLRMGLAQSVNVMSVRAMRHIGLDNTIDKLVEFGFDPNDLPRNESVALGSPSVTPLQVVTAFNVFTNGGYLVEPYFIKQVTDSYDNVIEEANPLLACTPSENDNNGTDDNLSDTELTSNSDANDPFAAMAAEFASSQQAEVNQANDTTAQSSAISQCGDENSRYAPRIITEQTAFLISEALKSVIWGGGNWSKGTGWNGTAWRASRLIKRHDIAGKTGTTNESRDTWFSGFNPTLTSTFWVGFDDHSRRLGRTSWVADGPENQISGAEAGAKTAGPGWNDFMNQALKGTEEKTTIPPKGIISARIDLATGLLTRKTDHTTSFEYFVEGTEPTEYATEETIDDDIFIENPTDDLFQ</sequence>
<keyword evidence="12" id="KW-0328">Glycosyltransferase</keyword>
<keyword evidence="20 28" id="KW-0472">Membrane</keyword>
<evidence type="ECO:0000256" key="1">
    <source>
        <dbReference type="ARBA" id="ARBA00002624"/>
    </source>
</evidence>
<evidence type="ECO:0000256" key="7">
    <source>
        <dbReference type="ARBA" id="ARBA00018638"/>
    </source>
</evidence>
<dbReference type="Gene3D" id="3.40.710.10">
    <property type="entry name" value="DD-peptidase/beta-lactamase superfamily"/>
    <property type="match status" value="2"/>
</dbReference>
<dbReference type="PANTHER" id="PTHR32282:SF27">
    <property type="entry name" value="PENICILLIN-BINDING PROTEIN 1A"/>
    <property type="match status" value="1"/>
</dbReference>
<keyword evidence="22" id="KW-0511">Multifunctional enzyme</keyword>
<evidence type="ECO:0000256" key="24">
    <source>
        <dbReference type="ARBA" id="ARBA00034000"/>
    </source>
</evidence>
<name>A0ABN4YL60_9GAMM</name>
<keyword evidence="10" id="KW-0121">Carboxypeptidase</keyword>
<evidence type="ECO:0000256" key="21">
    <source>
        <dbReference type="ARBA" id="ARBA00023251"/>
    </source>
</evidence>
<dbReference type="SUPFAM" id="SSF53955">
    <property type="entry name" value="Lysozyme-like"/>
    <property type="match status" value="1"/>
</dbReference>
<evidence type="ECO:0000256" key="28">
    <source>
        <dbReference type="SAM" id="Phobius"/>
    </source>
</evidence>
<keyword evidence="17" id="KW-0735">Signal-anchor</keyword>
<evidence type="ECO:0000256" key="16">
    <source>
        <dbReference type="ARBA" id="ARBA00022960"/>
    </source>
</evidence>
<evidence type="ECO:0000256" key="3">
    <source>
        <dbReference type="ARBA" id="ARBA00004752"/>
    </source>
</evidence>
<dbReference type="Proteomes" id="UP000191820">
    <property type="component" value="Chromosome"/>
</dbReference>
<keyword evidence="16" id="KW-0133">Cell shape</keyword>
<dbReference type="Pfam" id="PF17092">
    <property type="entry name" value="PCB_OB"/>
    <property type="match status" value="1"/>
</dbReference>
<evidence type="ECO:0000259" key="30">
    <source>
        <dbReference type="Pfam" id="PF00912"/>
    </source>
</evidence>
<evidence type="ECO:0000256" key="5">
    <source>
        <dbReference type="ARBA" id="ARBA00007739"/>
    </source>
</evidence>
<dbReference type="InterPro" id="IPR023346">
    <property type="entry name" value="Lysozyme-like_dom_sf"/>
</dbReference>
<keyword evidence="13" id="KW-0808">Transferase</keyword>
<comment type="function">
    <text evidence="1">Cell wall formation. Synthesis of cross-linked peptidoglycan from the lipid intermediates. The enzyme has a penicillin-insensitive transglycosylase N-terminal domain (formation of linear glycan strands) and a penicillin-sensitive transpeptidase C-terminal domain (cross-linking of the peptide subunits).</text>
</comment>
<keyword evidence="15" id="KW-0378">Hydrolase</keyword>
<evidence type="ECO:0000256" key="19">
    <source>
        <dbReference type="ARBA" id="ARBA00022989"/>
    </source>
</evidence>
<comment type="catalytic activity">
    <reaction evidence="26">
        <text>[GlcNAc-(1-&gt;4)-Mur2Ac(oyl-L-Ala-gamma-D-Glu-L-Lys-D-Ala-D-Ala)](n)-di-trans,octa-cis-undecaprenyl diphosphate + beta-D-GlcNAc-(1-&gt;4)-Mur2Ac(oyl-L-Ala-gamma-D-Glu-L-Lys-D-Ala-D-Ala)-di-trans,octa-cis-undecaprenyl diphosphate = [GlcNAc-(1-&gt;4)-Mur2Ac(oyl-L-Ala-gamma-D-Glu-L-Lys-D-Ala-D-Ala)](n+1)-di-trans,octa-cis-undecaprenyl diphosphate + di-trans,octa-cis-undecaprenyl diphosphate + H(+)</text>
        <dbReference type="Rhea" id="RHEA:23708"/>
        <dbReference type="Rhea" id="RHEA-COMP:9602"/>
        <dbReference type="Rhea" id="RHEA-COMP:9603"/>
        <dbReference type="ChEBI" id="CHEBI:15378"/>
        <dbReference type="ChEBI" id="CHEBI:58405"/>
        <dbReference type="ChEBI" id="CHEBI:60033"/>
        <dbReference type="ChEBI" id="CHEBI:78435"/>
        <dbReference type="EC" id="2.4.99.28"/>
    </reaction>
</comment>
<dbReference type="InterPro" id="IPR012338">
    <property type="entry name" value="Beta-lactam/transpept-like"/>
</dbReference>
<evidence type="ECO:0000256" key="11">
    <source>
        <dbReference type="ARBA" id="ARBA00022670"/>
    </source>
</evidence>
<keyword evidence="33" id="KW-1185">Reference proteome</keyword>
<dbReference type="InterPro" id="IPR031376">
    <property type="entry name" value="PCB_OB"/>
</dbReference>
<comment type="subcellular location">
    <subcellularLocation>
        <location evidence="2">Cell inner membrane</location>
        <topology evidence="2">Single-pass type II membrane protein</topology>
    </subcellularLocation>
</comment>
<evidence type="ECO:0000256" key="17">
    <source>
        <dbReference type="ARBA" id="ARBA00022968"/>
    </source>
</evidence>
<evidence type="ECO:0000256" key="6">
    <source>
        <dbReference type="ARBA" id="ARBA00012448"/>
    </source>
</evidence>
<accession>A0ABN4YL60</accession>
<keyword evidence="23" id="KW-0961">Cell wall biogenesis/degradation</keyword>
<evidence type="ECO:0000256" key="2">
    <source>
        <dbReference type="ARBA" id="ARBA00004249"/>
    </source>
</evidence>
<keyword evidence="14 28" id="KW-0812">Transmembrane</keyword>
<keyword evidence="18" id="KW-0573">Peptidoglycan synthesis</keyword>
<evidence type="ECO:0000256" key="25">
    <source>
        <dbReference type="ARBA" id="ARBA00044770"/>
    </source>
</evidence>
<evidence type="ECO:0000256" key="20">
    <source>
        <dbReference type="ARBA" id="ARBA00023136"/>
    </source>
</evidence>
<dbReference type="SUPFAM" id="SSF56601">
    <property type="entry name" value="beta-lactamase/transpeptidase-like"/>
    <property type="match status" value="1"/>
</dbReference>
<evidence type="ECO:0000256" key="22">
    <source>
        <dbReference type="ARBA" id="ARBA00023268"/>
    </source>
</evidence>
<evidence type="ECO:0000256" key="14">
    <source>
        <dbReference type="ARBA" id="ARBA00022692"/>
    </source>
</evidence>
<comment type="pathway">
    <text evidence="3">Cell wall biogenesis; peptidoglycan biosynthesis.</text>
</comment>
<evidence type="ECO:0000256" key="4">
    <source>
        <dbReference type="ARBA" id="ARBA00007090"/>
    </source>
</evidence>
<dbReference type="EC" id="2.4.99.28" evidence="25"/>
<evidence type="ECO:0000256" key="12">
    <source>
        <dbReference type="ARBA" id="ARBA00022676"/>
    </source>
</evidence>
<dbReference type="NCBIfam" id="TIGR02074">
    <property type="entry name" value="PBP_1a_fam"/>
    <property type="match status" value="1"/>
</dbReference>
<reference evidence="32 33" key="1">
    <citation type="submission" date="2017-03" db="EMBL/GenBank/DDBJ databases">
        <title>Genome sequencing of Shewanella japonica KCTC 22435.</title>
        <authorList>
            <person name="Kim K.M."/>
        </authorList>
    </citation>
    <scope>NUCLEOTIDE SEQUENCE [LARGE SCALE GENOMIC DNA]</scope>
    <source>
        <strain evidence="32 33">KCTC 22435</strain>
    </source>
</reference>
<evidence type="ECO:0000256" key="8">
    <source>
        <dbReference type="ARBA" id="ARBA00022475"/>
    </source>
</evidence>
<keyword evidence="19 28" id="KW-1133">Transmembrane helix</keyword>
<evidence type="ECO:0000259" key="29">
    <source>
        <dbReference type="Pfam" id="PF00905"/>
    </source>
</evidence>
<dbReference type="Pfam" id="PF00912">
    <property type="entry name" value="Transgly"/>
    <property type="match status" value="1"/>
</dbReference>
<feature type="domain" description="Penicillin-binding protein OB-like" evidence="31">
    <location>
        <begin position="341"/>
        <end position="448"/>
    </location>
</feature>
<feature type="domain" description="Glycosyl transferase family 51" evidence="30">
    <location>
        <begin position="80"/>
        <end position="253"/>
    </location>
</feature>
<dbReference type="Gene3D" id="1.10.3810.10">
    <property type="entry name" value="Biosynthetic peptidoglycan transglycosylase-like"/>
    <property type="match status" value="1"/>
</dbReference>